<dbReference type="AlphaFoldDB" id="A0A2D3NVZ8"/>
<organism evidence="2 3">
    <name type="scientific">Fusobacterium pseudoperiodonticum</name>
    <dbReference type="NCBI Taxonomy" id="2663009"/>
    <lineage>
        <taxon>Bacteria</taxon>
        <taxon>Fusobacteriati</taxon>
        <taxon>Fusobacteriota</taxon>
        <taxon>Fusobacteriia</taxon>
        <taxon>Fusobacteriales</taxon>
        <taxon>Fusobacteriaceae</taxon>
        <taxon>Fusobacterium</taxon>
    </lineage>
</organism>
<dbReference type="Proteomes" id="UP000230056">
    <property type="component" value="Chromosome"/>
</dbReference>
<protein>
    <submittedName>
        <fullName evidence="2">Uncharacterized protein</fullName>
    </submittedName>
</protein>
<feature type="transmembrane region" description="Helical" evidence="1">
    <location>
        <begin position="12"/>
        <end position="36"/>
    </location>
</feature>
<dbReference type="RefSeq" id="WP_100024944.1">
    <property type="nucleotide sequence ID" value="NZ_CP024699.1"/>
</dbReference>
<keyword evidence="1" id="KW-0812">Transmembrane</keyword>
<reference evidence="2 3" key="1">
    <citation type="submission" date="2017-11" db="EMBL/GenBank/DDBJ databases">
        <title>Genome sequencing of Fusobacterium periodonticum KCOM 1261.</title>
        <authorList>
            <person name="Kook J.-K."/>
            <person name="Park S.-N."/>
            <person name="Lim Y.K."/>
        </authorList>
    </citation>
    <scope>NUCLEOTIDE SEQUENCE [LARGE SCALE GENOMIC DNA]</scope>
    <source>
        <strain evidence="2 3">KCOM 1261</strain>
    </source>
</reference>
<accession>A0A2D3NVZ8</accession>
<keyword evidence="1" id="KW-1133">Transmembrane helix</keyword>
<evidence type="ECO:0000313" key="2">
    <source>
        <dbReference type="EMBL" id="ATV59510.1"/>
    </source>
</evidence>
<sequence length="173" mass="20067">MRKYCTTLKNKAYIFLEVIIISFLFISLTLFLQILLNNSFKLYKVDYETQENFQNLDFLNEIMKAEIRNIEKNINDGSIKNAVDYIVLNEAGEKIFLTADPSRKISLGGYTLLNDEIKISIFNSVNIHFKKKISIKDKNYLILATVKYEVGSSRDLGSLYNGVLTRMWIKEDV</sequence>
<keyword evidence="1" id="KW-0472">Membrane</keyword>
<gene>
    <name evidence="2" type="ORF">CTM72_07155</name>
</gene>
<proteinExistence type="predicted"/>
<dbReference type="EMBL" id="CP024699">
    <property type="protein sequence ID" value="ATV59510.1"/>
    <property type="molecule type" value="Genomic_DNA"/>
</dbReference>
<evidence type="ECO:0000313" key="3">
    <source>
        <dbReference type="Proteomes" id="UP000230056"/>
    </source>
</evidence>
<name>A0A2D3NVZ8_9FUSO</name>
<evidence type="ECO:0000256" key="1">
    <source>
        <dbReference type="SAM" id="Phobius"/>
    </source>
</evidence>